<dbReference type="Proteomes" id="UP000510647">
    <property type="component" value="Chromosome 5"/>
</dbReference>
<dbReference type="SMART" id="SM01373">
    <property type="entry name" value="MAGE"/>
    <property type="match status" value="1"/>
</dbReference>
<evidence type="ECO:0000313" key="3">
    <source>
        <dbReference type="Proteomes" id="UP000510647"/>
    </source>
</evidence>
<keyword evidence="3" id="KW-1185">Reference proteome</keyword>
<dbReference type="InterPro" id="IPR037445">
    <property type="entry name" value="MAGE"/>
</dbReference>
<proteinExistence type="predicted"/>
<dbReference type="AlphaFoldDB" id="A0A7H9HX73"/>
<accession>A0A7H9HX73</accession>
<dbReference type="GO" id="GO:0005634">
    <property type="term" value="C:nucleus"/>
    <property type="evidence" value="ECO:0007669"/>
    <property type="project" value="TreeGrafter"/>
</dbReference>
<name>A0A7H9HX73_9SACH</name>
<dbReference type="OrthoDB" id="205198at2759"/>
<dbReference type="InterPro" id="IPR041899">
    <property type="entry name" value="MAGE_WH2"/>
</dbReference>
<dbReference type="Pfam" id="PF01454">
    <property type="entry name" value="MAGE"/>
    <property type="match status" value="1"/>
</dbReference>
<protein>
    <recommendedName>
        <fullName evidence="1">MAGE domain-containing protein</fullName>
    </recommendedName>
</protein>
<dbReference type="Gene3D" id="1.10.10.1210">
    <property type="entry name" value="MAGE homology domain, winged helix WH2 motif"/>
    <property type="match status" value="1"/>
</dbReference>
<gene>
    <name evidence="2" type="ORF">HG537_0E03470</name>
</gene>
<dbReference type="InterPro" id="IPR041898">
    <property type="entry name" value="MAGE_WH1"/>
</dbReference>
<dbReference type="PANTHER" id="PTHR11736:SF14">
    <property type="entry name" value="NSE3 HOMOLOG, SMC5-SMC6 COMPLEX COMPONENT"/>
    <property type="match status" value="1"/>
</dbReference>
<reference evidence="2 3" key="1">
    <citation type="submission" date="2020-06" db="EMBL/GenBank/DDBJ databases">
        <title>The yeast mating-type switching endonuclease HO is a domesticated member of an unorthodox homing genetic element family.</title>
        <authorList>
            <person name="Coughlan A.Y."/>
            <person name="Lombardi L."/>
            <person name="Braun-Galleani S."/>
            <person name="Martos A.R."/>
            <person name="Galeote V."/>
            <person name="Bigey F."/>
            <person name="Dequin S."/>
            <person name="Byrne K.P."/>
            <person name="Wolfe K.H."/>
        </authorList>
    </citation>
    <scope>NUCLEOTIDE SEQUENCE [LARGE SCALE GENOMIC DNA]</scope>
    <source>
        <strain evidence="2 3">CBS2947</strain>
    </source>
</reference>
<dbReference type="GO" id="GO:0006281">
    <property type="term" value="P:DNA repair"/>
    <property type="evidence" value="ECO:0007669"/>
    <property type="project" value="TreeGrafter"/>
</dbReference>
<dbReference type="EMBL" id="CP059271">
    <property type="protein sequence ID" value="QLQ80992.1"/>
    <property type="molecule type" value="Genomic_DNA"/>
</dbReference>
<feature type="domain" description="MAGE" evidence="1">
    <location>
        <begin position="20"/>
        <end position="245"/>
    </location>
</feature>
<dbReference type="InterPro" id="IPR002190">
    <property type="entry name" value="MHD_dom"/>
</dbReference>
<evidence type="ECO:0000313" key="2">
    <source>
        <dbReference type="EMBL" id="QLQ80992.1"/>
    </source>
</evidence>
<dbReference type="Gene3D" id="1.10.10.1200">
    <property type="entry name" value="MAGE homology domain, winged helix WH1 motif"/>
    <property type="match status" value="1"/>
</dbReference>
<evidence type="ECO:0000259" key="1">
    <source>
        <dbReference type="SMART" id="SM01373"/>
    </source>
</evidence>
<organism evidence="2 3">
    <name type="scientific">Torulaspora globosa</name>
    <dbReference type="NCBI Taxonomy" id="48254"/>
    <lineage>
        <taxon>Eukaryota</taxon>
        <taxon>Fungi</taxon>
        <taxon>Dikarya</taxon>
        <taxon>Ascomycota</taxon>
        <taxon>Saccharomycotina</taxon>
        <taxon>Saccharomycetes</taxon>
        <taxon>Saccharomycetales</taxon>
        <taxon>Saccharomycetaceae</taxon>
        <taxon>Torulaspora</taxon>
    </lineage>
</organism>
<dbReference type="PANTHER" id="PTHR11736">
    <property type="entry name" value="MELANOMA-ASSOCIATED ANTIGEN MAGE ANTIGEN"/>
    <property type="match status" value="1"/>
</dbReference>
<sequence length="288" mass="32648">MSAKNEMQDDVKITLVAGKLVRFIMSVAESQNTTISRGRLQKRAKEICEKEECGSVPFKEVLKKADRMLDDIYGYELKSLPPRSGTQDHTASKAQHYILLDKKKPIATLDELVFSHQVTNYMRTIQDGEYIGGKLNYETTNTLANRVGCDADIALKGLLCVVLCIVLFSKNHILQQELCEQLQTFGVPTDGSNIPIINMTFQDLLRLFEKQEYLIKEVERSGPELEVEIYRIGRRTQVEFPLESLVQLVMELIDVTDDQVPNLTQDIQRNIADSYAMTHNNDAANSSE</sequence>